<reference evidence="3" key="1">
    <citation type="journal article" date="2017" name="Genome Biol.">
        <title>Comparative genomics reveals high biological diversity and specific adaptations in the industrially and medically important fungal genus Aspergillus.</title>
        <authorList>
            <person name="de Vries R.P."/>
            <person name="Riley R."/>
            <person name="Wiebenga A."/>
            <person name="Aguilar-Osorio G."/>
            <person name="Amillis S."/>
            <person name="Uchima C.A."/>
            <person name="Anderluh G."/>
            <person name="Asadollahi M."/>
            <person name="Askin M."/>
            <person name="Barry K."/>
            <person name="Battaglia E."/>
            <person name="Bayram O."/>
            <person name="Benocci T."/>
            <person name="Braus-Stromeyer S.A."/>
            <person name="Caldana C."/>
            <person name="Canovas D."/>
            <person name="Cerqueira G.C."/>
            <person name="Chen F."/>
            <person name="Chen W."/>
            <person name="Choi C."/>
            <person name="Clum A."/>
            <person name="Dos Santos R.A."/>
            <person name="Damasio A.R."/>
            <person name="Diallinas G."/>
            <person name="Emri T."/>
            <person name="Fekete E."/>
            <person name="Flipphi M."/>
            <person name="Freyberg S."/>
            <person name="Gallo A."/>
            <person name="Gournas C."/>
            <person name="Habgood R."/>
            <person name="Hainaut M."/>
            <person name="Harispe M.L."/>
            <person name="Henrissat B."/>
            <person name="Hilden K.S."/>
            <person name="Hope R."/>
            <person name="Hossain A."/>
            <person name="Karabika E."/>
            <person name="Karaffa L."/>
            <person name="Karanyi Z."/>
            <person name="Krasevec N."/>
            <person name="Kuo A."/>
            <person name="Kusch H."/>
            <person name="LaButti K."/>
            <person name="Lagendijk E.L."/>
            <person name="Lapidus A."/>
            <person name="Levasseur A."/>
            <person name="Lindquist E."/>
            <person name="Lipzen A."/>
            <person name="Logrieco A.F."/>
            <person name="MacCabe A."/>
            <person name="Maekelae M.R."/>
            <person name="Malavazi I."/>
            <person name="Melin P."/>
            <person name="Meyer V."/>
            <person name="Mielnichuk N."/>
            <person name="Miskei M."/>
            <person name="Molnar A.P."/>
            <person name="Mule G."/>
            <person name="Ngan C.Y."/>
            <person name="Orejas M."/>
            <person name="Orosz E."/>
            <person name="Ouedraogo J.P."/>
            <person name="Overkamp K.M."/>
            <person name="Park H.-S."/>
            <person name="Perrone G."/>
            <person name="Piumi F."/>
            <person name="Punt P.J."/>
            <person name="Ram A.F."/>
            <person name="Ramon A."/>
            <person name="Rauscher S."/>
            <person name="Record E."/>
            <person name="Riano-Pachon D.M."/>
            <person name="Robert V."/>
            <person name="Roehrig J."/>
            <person name="Ruller R."/>
            <person name="Salamov A."/>
            <person name="Salih N.S."/>
            <person name="Samson R.A."/>
            <person name="Sandor E."/>
            <person name="Sanguinetti M."/>
            <person name="Schuetze T."/>
            <person name="Sepcic K."/>
            <person name="Shelest E."/>
            <person name="Sherlock G."/>
            <person name="Sophianopoulou V."/>
            <person name="Squina F.M."/>
            <person name="Sun H."/>
            <person name="Susca A."/>
            <person name="Todd R.B."/>
            <person name="Tsang A."/>
            <person name="Unkles S.E."/>
            <person name="van de Wiele N."/>
            <person name="van Rossen-Uffink D."/>
            <person name="Oliveira J.V."/>
            <person name="Vesth T.C."/>
            <person name="Visser J."/>
            <person name="Yu J.-H."/>
            <person name="Zhou M."/>
            <person name="Andersen M.R."/>
            <person name="Archer D.B."/>
            <person name="Baker S.E."/>
            <person name="Benoit I."/>
            <person name="Brakhage A.A."/>
            <person name="Braus G.H."/>
            <person name="Fischer R."/>
            <person name="Frisvad J.C."/>
            <person name="Goldman G.H."/>
            <person name="Houbraken J."/>
            <person name="Oakley B."/>
            <person name="Pocsi I."/>
            <person name="Scazzocchio C."/>
            <person name="Seiboth B."/>
            <person name="vanKuyk P.A."/>
            <person name="Wortman J."/>
            <person name="Dyer P.S."/>
            <person name="Grigoriev I.V."/>
        </authorList>
    </citation>
    <scope>NUCLEOTIDE SEQUENCE [LARGE SCALE GENOMIC DNA]</scope>
    <source>
        <strain evidence="3">CBS 593.65</strain>
    </source>
</reference>
<proteinExistence type="predicted"/>
<dbReference type="Proteomes" id="UP000184356">
    <property type="component" value="Unassembled WGS sequence"/>
</dbReference>
<sequence>MTLSVKRKATESPVDFDTGDDTSTSTSESKRSRYGIPNSPEAGSPQNPAQTSLFLNLPIELRMEIYDLLLVFRTRNGKKLQAGGASKPRSCLDMVSAINIPCHTPNLRRSEATWWAALLDFLIEEAKDLRNLKVAFDTYCYDDYITRPLTHELGADVPFVRELTRVRQLEKLETLIIAGFYAKHWPAYLRQEIRNDIKIVFEAGILNPGSFSDENYQACMHEYQVEVLEEYQKGTENLIP</sequence>
<dbReference type="VEuPathDB" id="FungiDB:ASPSYDRAFT_29442"/>
<dbReference type="AlphaFoldDB" id="A0A1L9TNC8"/>
<name>A0A1L9TNC8_9EURO</name>
<dbReference type="EMBL" id="KV878584">
    <property type="protein sequence ID" value="OJJ60920.1"/>
    <property type="molecule type" value="Genomic_DNA"/>
</dbReference>
<dbReference type="OrthoDB" id="62952at2759"/>
<gene>
    <name evidence="2" type="ORF">ASPSYDRAFT_29442</name>
</gene>
<evidence type="ECO:0000256" key="1">
    <source>
        <dbReference type="SAM" id="MobiDB-lite"/>
    </source>
</evidence>
<organism evidence="2 3">
    <name type="scientific">Aspergillus sydowii CBS 593.65</name>
    <dbReference type="NCBI Taxonomy" id="1036612"/>
    <lineage>
        <taxon>Eukaryota</taxon>
        <taxon>Fungi</taxon>
        <taxon>Dikarya</taxon>
        <taxon>Ascomycota</taxon>
        <taxon>Pezizomycotina</taxon>
        <taxon>Eurotiomycetes</taxon>
        <taxon>Eurotiomycetidae</taxon>
        <taxon>Eurotiales</taxon>
        <taxon>Aspergillaceae</taxon>
        <taxon>Aspergillus</taxon>
        <taxon>Aspergillus subgen. Nidulantes</taxon>
    </lineage>
</organism>
<accession>A0A1L9TNC8</accession>
<protein>
    <submittedName>
        <fullName evidence="2">Uncharacterized protein</fullName>
    </submittedName>
</protein>
<feature type="region of interest" description="Disordered" evidence="1">
    <location>
        <begin position="1"/>
        <end position="49"/>
    </location>
</feature>
<dbReference type="RefSeq" id="XP_040704726.1">
    <property type="nucleotide sequence ID" value="XM_040844648.1"/>
</dbReference>
<evidence type="ECO:0000313" key="3">
    <source>
        <dbReference type="Proteomes" id="UP000184356"/>
    </source>
</evidence>
<keyword evidence="3" id="KW-1185">Reference proteome</keyword>
<evidence type="ECO:0000313" key="2">
    <source>
        <dbReference type="EMBL" id="OJJ60920.1"/>
    </source>
</evidence>
<dbReference type="GeneID" id="63760721"/>
<dbReference type="STRING" id="1036612.A0A1L9TNC8"/>